<name>A0A251X875_9GAMM</name>
<feature type="transmembrane region" description="Helical" evidence="1">
    <location>
        <begin position="7"/>
        <end position="26"/>
    </location>
</feature>
<keyword evidence="1" id="KW-1133">Transmembrane helix</keyword>
<evidence type="ECO:0000313" key="2">
    <source>
        <dbReference type="EMBL" id="OUD14130.1"/>
    </source>
</evidence>
<organism evidence="2 3">
    <name type="scientific">Thioflexithrix psekupsensis</name>
    <dbReference type="NCBI Taxonomy" id="1570016"/>
    <lineage>
        <taxon>Bacteria</taxon>
        <taxon>Pseudomonadati</taxon>
        <taxon>Pseudomonadota</taxon>
        <taxon>Gammaproteobacteria</taxon>
        <taxon>Thiotrichales</taxon>
        <taxon>Thioflexithrix</taxon>
    </lineage>
</organism>
<keyword evidence="1" id="KW-0812">Transmembrane</keyword>
<accession>A0A251X875</accession>
<keyword evidence="3" id="KW-1185">Reference proteome</keyword>
<sequence length="85" mass="9866">MLRWLDDVPWFFIMIACLTLGLAPFVPEPHLVEKVRMLFQGTLHRLIDIFDLLMHASPFILAIMKGIRTQQIKANNNISNSDMKE</sequence>
<comment type="caution">
    <text evidence="2">The sequence shown here is derived from an EMBL/GenBank/DDBJ whole genome shotgun (WGS) entry which is preliminary data.</text>
</comment>
<gene>
    <name evidence="2" type="ORF">TPSD3_07285</name>
</gene>
<dbReference type="RefSeq" id="WP_086487916.1">
    <property type="nucleotide sequence ID" value="NZ_MSLT01000012.1"/>
</dbReference>
<dbReference type="AlphaFoldDB" id="A0A251X875"/>
<evidence type="ECO:0008006" key="4">
    <source>
        <dbReference type="Google" id="ProtNLM"/>
    </source>
</evidence>
<dbReference type="OrthoDB" id="1467821at2"/>
<evidence type="ECO:0000256" key="1">
    <source>
        <dbReference type="SAM" id="Phobius"/>
    </source>
</evidence>
<proteinExistence type="predicted"/>
<dbReference type="EMBL" id="MSLT01000012">
    <property type="protein sequence ID" value="OUD14130.1"/>
    <property type="molecule type" value="Genomic_DNA"/>
</dbReference>
<protein>
    <recommendedName>
        <fullName evidence="4">RND transporter</fullName>
    </recommendedName>
</protein>
<evidence type="ECO:0000313" key="3">
    <source>
        <dbReference type="Proteomes" id="UP000194798"/>
    </source>
</evidence>
<keyword evidence="1" id="KW-0472">Membrane</keyword>
<dbReference type="Proteomes" id="UP000194798">
    <property type="component" value="Unassembled WGS sequence"/>
</dbReference>
<reference evidence="2 3" key="1">
    <citation type="submission" date="2016-12" db="EMBL/GenBank/DDBJ databases">
        <title>Thioflexothrix psekupsii D3 genome sequencing and assembly.</title>
        <authorList>
            <person name="Fomenkov A."/>
            <person name="Vincze T."/>
            <person name="Grabovich M."/>
            <person name="Anton B.P."/>
            <person name="Dubinina G."/>
            <person name="Orlova M."/>
            <person name="Belousova E."/>
            <person name="Roberts R.J."/>
        </authorList>
    </citation>
    <scope>NUCLEOTIDE SEQUENCE [LARGE SCALE GENOMIC DNA]</scope>
    <source>
        <strain evidence="2">D3</strain>
    </source>
</reference>